<sequence>MTDALDRKIETYINHLFKNVGSSQEAYEMKEELFSNMKEKISDYKSRGLEEDQAFKEAKASLGDLSGLIEDLQRSSQEEAKHNMYSSKSARISKVGIVASAVLILFGTLTSLMLVFMDLESVSVVGPNIFTVSGGALLVYSILTIETTKRYAMHQGRAALYALAVGTMLFAVFVGFSAGAATGEMFIAISSLMVFLIAGFALWLGLLLSGRSRKKQ</sequence>
<protein>
    <recommendedName>
        <fullName evidence="4">DUF1129 domain-containing protein</fullName>
    </recommendedName>
</protein>
<dbReference type="InterPro" id="IPR047928">
    <property type="entry name" value="Perm_prefix_1"/>
</dbReference>
<comment type="caution">
    <text evidence="2">The sequence shown here is derived from an EMBL/GenBank/DDBJ whole genome shotgun (WGS) entry which is preliminary data.</text>
</comment>
<feature type="transmembrane region" description="Helical" evidence="1">
    <location>
        <begin position="185"/>
        <end position="208"/>
    </location>
</feature>
<keyword evidence="3" id="KW-1185">Reference proteome</keyword>
<dbReference type="Proteomes" id="UP000741863">
    <property type="component" value="Unassembled WGS sequence"/>
</dbReference>
<evidence type="ECO:0000313" key="2">
    <source>
        <dbReference type="EMBL" id="MBM7632428.1"/>
    </source>
</evidence>
<evidence type="ECO:0008006" key="4">
    <source>
        <dbReference type="Google" id="ProtNLM"/>
    </source>
</evidence>
<feature type="transmembrane region" description="Helical" evidence="1">
    <location>
        <begin position="129"/>
        <end position="146"/>
    </location>
</feature>
<reference evidence="2 3" key="1">
    <citation type="submission" date="2021-01" db="EMBL/GenBank/DDBJ databases">
        <title>Genomic Encyclopedia of Type Strains, Phase IV (KMG-IV): sequencing the most valuable type-strain genomes for metagenomic binning, comparative biology and taxonomic classification.</title>
        <authorList>
            <person name="Goeker M."/>
        </authorList>
    </citation>
    <scope>NUCLEOTIDE SEQUENCE [LARGE SCALE GENOMIC DNA]</scope>
    <source>
        <strain evidence="2 3">DSM 25540</strain>
    </source>
</reference>
<feature type="transmembrane region" description="Helical" evidence="1">
    <location>
        <begin position="95"/>
        <end position="117"/>
    </location>
</feature>
<keyword evidence="1" id="KW-0812">Transmembrane</keyword>
<keyword evidence="1" id="KW-0472">Membrane</keyword>
<dbReference type="RefSeq" id="WP_042360835.1">
    <property type="nucleotide sequence ID" value="NZ_JAFBEC010000003.1"/>
</dbReference>
<evidence type="ECO:0000256" key="1">
    <source>
        <dbReference type="SAM" id="Phobius"/>
    </source>
</evidence>
<keyword evidence="1" id="KW-1133">Transmembrane helix</keyword>
<proteinExistence type="predicted"/>
<gene>
    <name evidence="2" type="ORF">JOD17_001521</name>
</gene>
<accession>A0ABS2PC60</accession>
<feature type="transmembrane region" description="Helical" evidence="1">
    <location>
        <begin position="158"/>
        <end position="179"/>
    </location>
</feature>
<name>A0ABS2PC60_9BACL</name>
<organism evidence="2 3">
    <name type="scientific">Geomicrobium sediminis</name>
    <dbReference type="NCBI Taxonomy" id="1347788"/>
    <lineage>
        <taxon>Bacteria</taxon>
        <taxon>Bacillati</taxon>
        <taxon>Bacillota</taxon>
        <taxon>Bacilli</taxon>
        <taxon>Bacillales</taxon>
        <taxon>Geomicrobium</taxon>
    </lineage>
</organism>
<dbReference type="EMBL" id="JAFBEC010000003">
    <property type="protein sequence ID" value="MBM7632428.1"/>
    <property type="molecule type" value="Genomic_DNA"/>
</dbReference>
<dbReference type="NCBIfam" id="NF038403">
    <property type="entry name" value="perm_prefix_1"/>
    <property type="match status" value="1"/>
</dbReference>
<evidence type="ECO:0000313" key="3">
    <source>
        <dbReference type="Proteomes" id="UP000741863"/>
    </source>
</evidence>